<evidence type="ECO:0000313" key="2">
    <source>
        <dbReference type="Proteomes" id="UP000295293"/>
    </source>
</evidence>
<organism evidence="1 2">
    <name type="scientific">Tahibacter aquaticus</name>
    <dbReference type="NCBI Taxonomy" id="520092"/>
    <lineage>
        <taxon>Bacteria</taxon>
        <taxon>Pseudomonadati</taxon>
        <taxon>Pseudomonadota</taxon>
        <taxon>Gammaproteobacteria</taxon>
        <taxon>Lysobacterales</taxon>
        <taxon>Rhodanobacteraceae</taxon>
        <taxon>Tahibacter</taxon>
    </lineage>
</organism>
<reference evidence="1 2" key="1">
    <citation type="submission" date="2019-03" db="EMBL/GenBank/DDBJ databases">
        <title>Genomic Encyclopedia of Type Strains, Phase IV (KMG-IV): sequencing the most valuable type-strain genomes for metagenomic binning, comparative biology and taxonomic classification.</title>
        <authorList>
            <person name="Goeker M."/>
        </authorList>
    </citation>
    <scope>NUCLEOTIDE SEQUENCE [LARGE SCALE GENOMIC DNA]</scope>
    <source>
        <strain evidence="1 2">DSM 21667</strain>
    </source>
</reference>
<comment type="caution">
    <text evidence="1">The sequence shown here is derived from an EMBL/GenBank/DDBJ whole genome shotgun (WGS) entry which is preliminary data.</text>
</comment>
<dbReference type="EMBL" id="SNZH01000025">
    <property type="protein sequence ID" value="TDR37350.1"/>
    <property type="molecule type" value="Genomic_DNA"/>
</dbReference>
<protein>
    <submittedName>
        <fullName evidence="1">Uncharacterized protein</fullName>
    </submittedName>
</protein>
<dbReference type="OrthoDB" id="5741597at2"/>
<keyword evidence="2" id="KW-1185">Reference proteome</keyword>
<name>A0A4R6YJX2_9GAMM</name>
<dbReference type="Pfam" id="PF19611">
    <property type="entry name" value="DUF6116"/>
    <property type="match status" value="1"/>
</dbReference>
<accession>A0A4R6YJX2</accession>
<dbReference type="InterPro" id="IPR046119">
    <property type="entry name" value="DUF6116"/>
</dbReference>
<sequence length="76" mass="8578">MTGSLRSVVFGPLLGFAERLRFPRLLALTATLFVIDLFVPDLVPFVDEILLALVTLLLSRWKKRVPEPPPLHQRNG</sequence>
<dbReference type="AlphaFoldDB" id="A0A4R6YJX2"/>
<gene>
    <name evidence="1" type="ORF">DFR29_12512</name>
</gene>
<proteinExistence type="predicted"/>
<dbReference type="RefSeq" id="WP_133821731.1">
    <property type="nucleotide sequence ID" value="NZ_SNZH01000025.1"/>
</dbReference>
<dbReference type="Proteomes" id="UP000295293">
    <property type="component" value="Unassembled WGS sequence"/>
</dbReference>
<evidence type="ECO:0000313" key="1">
    <source>
        <dbReference type="EMBL" id="TDR37350.1"/>
    </source>
</evidence>